<feature type="compositionally biased region" description="Low complexity" evidence="5">
    <location>
        <begin position="274"/>
        <end position="291"/>
    </location>
</feature>
<dbReference type="EMBL" id="FNDJ01000024">
    <property type="protein sequence ID" value="SDL28940.1"/>
    <property type="molecule type" value="Genomic_DNA"/>
</dbReference>
<dbReference type="AlphaFoldDB" id="A0A1G9IUU3"/>
<dbReference type="Proteomes" id="UP000199202">
    <property type="component" value="Unassembled WGS sequence"/>
</dbReference>
<dbReference type="PROSITE" id="PS50011">
    <property type="entry name" value="PROTEIN_KINASE_DOM"/>
    <property type="match status" value="1"/>
</dbReference>
<feature type="compositionally biased region" description="Low complexity" evidence="5">
    <location>
        <begin position="378"/>
        <end position="400"/>
    </location>
</feature>
<evidence type="ECO:0000256" key="1">
    <source>
        <dbReference type="ARBA" id="ARBA00022679"/>
    </source>
</evidence>
<feature type="compositionally biased region" description="Basic residues" evidence="5">
    <location>
        <begin position="307"/>
        <end position="317"/>
    </location>
</feature>
<dbReference type="PANTHER" id="PTHR43289:SF34">
    <property type="entry name" value="SERINE_THREONINE-PROTEIN KINASE YBDM-RELATED"/>
    <property type="match status" value="1"/>
</dbReference>
<dbReference type="InterPro" id="IPR008271">
    <property type="entry name" value="Ser/Thr_kinase_AS"/>
</dbReference>
<feature type="domain" description="Protein kinase" evidence="7">
    <location>
        <begin position="18"/>
        <end position="265"/>
    </location>
</feature>
<dbReference type="GO" id="GO:0004674">
    <property type="term" value="F:protein serine/threonine kinase activity"/>
    <property type="evidence" value="ECO:0007669"/>
    <property type="project" value="UniProtKB-KW"/>
</dbReference>
<evidence type="ECO:0000256" key="6">
    <source>
        <dbReference type="SAM" id="Phobius"/>
    </source>
</evidence>
<evidence type="ECO:0000256" key="3">
    <source>
        <dbReference type="ARBA" id="ARBA00022777"/>
    </source>
</evidence>
<dbReference type="InterPro" id="IPR000719">
    <property type="entry name" value="Prot_kinase_dom"/>
</dbReference>
<keyword evidence="6" id="KW-1133">Transmembrane helix</keyword>
<dbReference type="Gene3D" id="1.10.510.10">
    <property type="entry name" value="Transferase(Phosphotransferase) domain 1"/>
    <property type="match status" value="1"/>
</dbReference>
<evidence type="ECO:0000259" key="7">
    <source>
        <dbReference type="PROSITE" id="PS50011"/>
    </source>
</evidence>
<feature type="transmembrane region" description="Helical" evidence="6">
    <location>
        <begin position="341"/>
        <end position="364"/>
    </location>
</feature>
<dbReference type="SUPFAM" id="SSF56112">
    <property type="entry name" value="Protein kinase-like (PK-like)"/>
    <property type="match status" value="1"/>
</dbReference>
<keyword evidence="8" id="KW-0723">Serine/threonine-protein kinase</keyword>
<gene>
    <name evidence="8" type="ORF">SAMN05421869_12458</name>
</gene>
<evidence type="ECO:0000313" key="9">
    <source>
        <dbReference type="Proteomes" id="UP000199202"/>
    </source>
</evidence>
<dbReference type="Gene3D" id="3.30.200.20">
    <property type="entry name" value="Phosphorylase Kinase, domain 1"/>
    <property type="match status" value="1"/>
</dbReference>
<protein>
    <submittedName>
        <fullName evidence="8">Serine/threonine protein kinase</fullName>
    </submittedName>
</protein>
<dbReference type="CDD" id="cd14014">
    <property type="entry name" value="STKc_PknB_like"/>
    <property type="match status" value="1"/>
</dbReference>
<keyword evidence="3 8" id="KW-0418">Kinase</keyword>
<keyword evidence="9" id="KW-1185">Reference proteome</keyword>
<feature type="region of interest" description="Disordered" evidence="5">
    <location>
        <begin position="368"/>
        <end position="409"/>
    </location>
</feature>
<evidence type="ECO:0000256" key="4">
    <source>
        <dbReference type="ARBA" id="ARBA00022840"/>
    </source>
</evidence>
<dbReference type="PROSITE" id="PS00108">
    <property type="entry name" value="PROTEIN_KINASE_ST"/>
    <property type="match status" value="1"/>
</dbReference>
<reference evidence="8 9" key="1">
    <citation type="submission" date="2016-10" db="EMBL/GenBank/DDBJ databases">
        <authorList>
            <person name="de Groot N.N."/>
        </authorList>
    </citation>
    <scope>NUCLEOTIDE SEQUENCE [LARGE SCALE GENOMIC DNA]</scope>
    <source>
        <strain evidence="8 9">CGMCC 4.6533</strain>
    </source>
</reference>
<feature type="compositionally biased region" description="Low complexity" evidence="5">
    <location>
        <begin position="318"/>
        <end position="333"/>
    </location>
</feature>
<proteinExistence type="predicted"/>
<evidence type="ECO:0000256" key="2">
    <source>
        <dbReference type="ARBA" id="ARBA00022741"/>
    </source>
</evidence>
<accession>A0A1G9IUU3</accession>
<dbReference type="PANTHER" id="PTHR43289">
    <property type="entry name" value="MITOGEN-ACTIVATED PROTEIN KINASE KINASE KINASE 20-RELATED"/>
    <property type="match status" value="1"/>
</dbReference>
<keyword evidence="4" id="KW-0067">ATP-binding</keyword>
<dbReference type="STRING" id="633440.SAMN05421869_12458"/>
<name>A0A1G9IUU3_9ACTN</name>
<keyword evidence="6" id="KW-0812">Transmembrane</keyword>
<organism evidence="8 9">
    <name type="scientific">Nonomuraea jiangxiensis</name>
    <dbReference type="NCBI Taxonomy" id="633440"/>
    <lineage>
        <taxon>Bacteria</taxon>
        <taxon>Bacillati</taxon>
        <taxon>Actinomycetota</taxon>
        <taxon>Actinomycetes</taxon>
        <taxon>Streptosporangiales</taxon>
        <taxon>Streptosporangiaceae</taxon>
        <taxon>Nonomuraea</taxon>
    </lineage>
</organism>
<dbReference type="Pfam" id="PF00069">
    <property type="entry name" value="Pkinase"/>
    <property type="match status" value="1"/>
</dbReference>
<keyword evidence="2" id="KW-0547">Nucleotide-binding</keyword>
<evidence type="ECO:0000313" key="8">
    <source>
        <dbReference type="EMBL" id="SDL28940.1"/>
    </source>
</evidence>
<keyword evidence="6" id="KW-0472">Membrane</keyword>
<dbReference type="SMART" id="SM00220">
    <property type="entry name" value="S_TKc"/>
    <property type="match status" value="1"/>
</dbReference>
<evidence type="ECO:0000256" key="5">
    <source>
        <dbReference type="SAM" id="MobiDB-lite"/>
    </source>
</evidence>
<keyword evidence="1" id="KW-0808">Transferase</keyword>
<dbReference type="GO" id="GO:0005524">
    <property type="term" value="F:ATP binding"/>
    <property type="evidence" value="ECO:0007669"/>
    <property type="project" value="UniProtKB-KW"/>
</dbReference>
<dbReference type="RefSeq" id="WP_090944084.1">
    <property type="nucleotide sequence ID" value="NZ_FNDJ01000024.1"/>
</dbReference>
<feature type="region of interest" description="Disordered" evidence="5">
    <location>
        <begin position="267"/>
        <end position="334"/>
    </location>
</feature>
<dbReference type="InterPro" id="IPR011009">
    <property type="entry name" value="Kinase-like_dom_sf"/>
</dbReference>
<sequence length="409" mass="42278">MPDPHQPRPGDPLRVAGYRVVKRLGEGGQGTVFLGQAPGGARAAIKMLHSNVAGDSQVRQQFWCEAEIAARVATFSTARVLETGFAGERPYIVSEYVPGPSLEELVRADGPRTGSGLERLAVTTLTALASIHATGVVHRDVKPANVIMGPEGPVVIDFGIARAANTAAEESGPVGTPAYMSPEQFDARPLTPASDLFSWAGTMVFAATGRPAFAASTVPATLHAIAYAEPDLSGVPEPLRRLVAACLAKDAAARPTAGEALCDLIGNGRGLPSTRVPSRVPTDPPSRSVSPPRVPADPPRRGAEPRVHRRRRNRAAGRHAGSPAPLAPAPVSARPRRRHGLALLTGSAALAVTVGILILTSVFGTPADAQDRPSGGHPATSTCTSAPSAAPHQQAATSTTCALEPGEPD</sequence>
<dbReference type="OrthoDB" id="3915799at2"/>